<proteinExistence type="predicted"/>
<gene>
    <name evidence="2" type="ORF">ACFFGV_12115</name>
</gene>
<evidence type="ECO:0000313" key="3">
    <source>
        <dbReference type="Proteomes" id="UP001589836"/>
    </source>
</evidence>
<dbReference type="EMBL" id="JBHLTP010000010">
    <property type="protein sequence ID" value="MFC0524312.1"/>
    <property type="molecule type" value="Genomic_DNA"/>
</dbReference>
<dbReference type="Gene3D" id="3.40.630.10">
    <property type="entry name" value="Zn peptidases"/>
    <property type="match status" value="2"/>
</dbReference>
<evidence type="ECO:0000259" key="1">
    <source>
        <dbReference type="Pfam" id="PF07687"/>
    </source>
</evidence>
<dbReference type="InterPro" id="IPR002933">
    <property type="entry name" value="Peptidase_M20"/>
</dbReference>
<organism evidence="2 3">
    <name type="scientific">Pontibacillus salicampi</name>
    <dbReference type="NCBI Taxonomy" id="1449801"/>
    <lineage>
        <taxon>Bacteria</taxon>
        <taxon>Bacillati</taxon>
        <taxon>Bacillota</taxon>
        <taxon>Bacilli</taxon>
        <taxon>Bacillales</taxon>
        <taxon>Bacillaceae</taxon>
        <taxon>Pontibacillus</taxon>
    </lineage>
</organism>
<dbReference type="InterPro" id="IPR017439">
    <property type="entry name" value="Amidohydrolase"/>
</dbReference>
<reference evidence="2 3" key="1">
    <citation type="submission" date="2024-09" db="EMBL/GenBank/DDBJ databases">
        <authorList>
            <person name="Sun Q."/>
            <person name="Mori K."/>
        </authorList>
    </citation>
    <scope>NUCLEOTIDE SEQUENCE [LARGE SCALE GENOMIC DNA]</scope>
    <source>
        <strain evidence="2 3">NCAIM B.02529</strain>
    </source>
</reference>
<dbReference type="Proteomes" id="UP001589836">
    <property type="component" value="Unassembled WGS sequence"/>
</dbReference>
<dbReference type="NCBIfam" id="TIGR01891">
    <property type="entry name" value="amidohydrolases"/>
    <property type="match status" value="1"/>
</dbReference>
<dbReference type="InterPro" id="IPR036264">
    <property type="entry name" value="Bact_exopeptidase_dim_dom"/>
</dbReference>
<sequence>MPASDFIEEIKPKLIDWRRYFHQNPELGFLEYNTTYRLAKELESLGFSLWIGKDALKSDARYGVPGEETVREHEQKAAENGIPSPIMEKMVDGHTGVVARISAPSPGKHTAYRFDIDALPITESQESTHLPAAHSFRSAHEGIMHACGHDGHMAIGLGLATYISAHIDQLKGSFTLLFQPAEEGGRGAMAMTDRGWLHDVDEFYTGHIGIQSLPVGCIAATTNGFLASSKLDATFTGKASHAGMKPEEGHNALLAAATAATQLYAIPRHSGGASRINVGKLEAGRGRNIIGDHGFLEIETRGSTKAINEYMEAQANRVLTASAAMHASQVDITSAGRTEEIQCSPELASYVQESCENSLYVTKILRQAAVSGSEDASFMINAVQQQGGKATYMLFGTPLPHTHHHPAFDFDEEVLTAALDTFIHIVKGGGCYD</sequence>
<keyword evidence="3" id="KW-1185">Reference proteome</keyword>
<name>A0ABV6LPS8_9BACI</name>
<dbReference type="SUPFAM" id="SSF55031">
    <property type="entry name" value="Bacterial exopeptidase dimerisation domain"/>
    <property type="match status" value="1"/>
</dbReference>
<dbReference type="SUPFAM" id="SSF53187">
    <property type="entry name" value="Zn-dependent exopeptidases"/>
    <property type="match status" value="1"/>
</dbReference>
<dbReference type="Pfam" id="PF01546">
    <property type="entry name" value="Peptidase_M20"/>
    <property type="match status" value="1"/>
</dbReference>
<comment type="caution">
    <text evidence="2">The sequence shown here is derived from an EMBL/GenBank/DDBJ whole genome shotgun (WGS) entry which is preliminary data.</text>
</comment>
<dbReference type="PANTHER" id="PTHR30575:SF3">
    <property type="entry name" value="PEPTIDASE M20 DIMERISATION DOMAIN-CONTAINING PROTEIN"/>
    <property type="match status" value="1"/>
</dbReference>
<dbReference type="InterPro" id="IPR011650">
    <property type="entry name" value="Peptidase_M20_dimer"/>
</dbReference>
<dbReference type="PIRSF" id="PIRSF005962">
    <property type="entry name" value="Pept_M20D_amidohydro"/>
    <property type="match status" value="1"/>
</dbReference>
<feature type="domain" description="Peptidase M20 dimerisation" evidence="1">
    <location>
        <begin position="232"/>
        <end position="313"/>
    </location>
</feature>
<dbReference type="Pfam" id="PF07687">
    <property type="entry name" value="M20_dimer"/>
    <property type="match status" value="1"/>
</dbReference>
<protein>
    <submittedName>
        <fullName evidence="2">Amidohydrolase</fullName>
    </submittedName>
</protein>
<dbReference type="RefSeq" id="WP_377348160.1">
    <property type="nucleotide sequence ID" value="NZ_JBHLTP010000010.1"/>
</dbReference>
<evidence type="ECO:0000313" key="2">
    <source>
        <dbReference type="EMBL" id="MFC0524312.1"/>
    </source>
</evidence>
<dbReference type="InterPro" id="IPR052030">
    <property type="entry name" value="Peptidase_M20/M20A_hydrolases"/>
</dbReference>
<accession>A0ABV6LPS8</accession>
<dbReference type="PANTHER" id="PTHR30575">
    <property type="entry name" value="PEPTIDASE M20"/>
    <property type="match status" value="1"/>
</dbReference>